<accession>A0A2Z6R7Q5</accession>
<dbReference type="AlphaFoldDB" id="A0A2Z6R7Q5"/>
<evidence type="ECO:0000313" key="4">
    <source>
        <dbReference type="EMBL" id="GES97312.1"/>
    </source>
</evidence>
<feature type="coiled-coil region" evidence="1">
    <location>
        <begin position="88"/>
        <end position="187"/>
    </location>
</feature>
<evidence type="ECO:0000313" key="3">
    <source>
        <dbReference type="EMBL" id="GBB98357.1"/>
    </source>
</evidence>
<protein>
    <submittedName>
        <fullName evidence="3">Uncharacterized protein</fullName>
    </submittedName>
</protein>
<dbReference type="EMBL" id="BLAL01000257">
    <property type="protein sequence ID" value="GES97312.1"/>
    <property type="molecule type" value="Genomic_DNA"/>
</dbReference>
<gene>
    <name evidence="4" type="ORF">RCL2_002389700</name>
    <name evidence="3" type="ORF">RclHR1_03200007</name>
</gene>
<dbReference type="Proteomes" id="UP000247702">
    <property type="component" value="Unassembled WGS sequence"/>
</dbReference>
<evidence type="ECO:0000256" key="2">
    <source>
        <dbReference type="SAM" id="MobiDB-lite"/>
    </source>
</evidence>
<organism evidence="3 5">
    <name type="scientific">Rhizophagus clarus</name>
    <dbReference type="NCBI Taxonomy" id="94130"/>
    <lineage>
        <taxon>Eukaryota</taxon>
        <taxon>Fungi</taxon>
        <taxon>Fungi incertae sedis</taxon>
        <taxon>Mucoromycota</taxon>
        <taxon>Glomeromycotina</taxon>
        <taxon>Glomeromycetes</taxon>
        <taxon>Glomerales</taxon>
        <taxon>Glomeraceae</taxon>
        <taxon>Rhizophagus</taxon>
    </lineage>
</organism>
<evidence type="ECO:0000256" key="1">
    <source>
        <dbReference type="SAM" id="Coils"/>
    </source>
</evidence>
<reference evidence="4" key="2">
    <citation type="submission" date="2019-10" db="EMBL/GenBank/DDBJ databases">
        <title>Conservation and host-specific expression of non-tandemly repeated heterogenous ribosome RNA gene in arbuscular mycorrhizal fungi.</title>
        <authorList>
            <person name="Maeda T."/>
            <person name="Kobayashi Y."/>
            <person name="Nakagawa T."/>
            <person name="Ezawa T."/>
            <person name="Yamaguchi K."/>
            <person name="Bino T."/>
            <person name="Nishimoto Y."/>
            <person name="Shigenobu S."/>
            <person name="Kawaguchi M."/>
        </authorList>
    </citation>
    <scope>NUCLEOTIDE SEQUENCE</scope>
    <source>
        <strain evidence="4">HR1</strain>
    </source>
</reference>
<proteinExistence type="predicted"/>
<evidence type="ECO:0000313" key="5">
    <source>
        <dbReference type="Proteomes" id="UP000247702"/>
    </source>
</evidence>
<dbReference type="Proteomes" id="UP000615446">
    <property type="component" value="Unassembled WGS sequence"/>
</dbReference>
<feature type="region of interest" description="Disordered" evidence="2">
    <location>
        <begin position="1"/>
        <end position="20"/>
    </location>
</feature>
<sequence length="189" mass="22582">MSTNKWHNSNDKKNNSISSNINVRNNIDKYDIYKKFPNSTEMYYVSDNDETQTFDEEEKKLQDEIHNNINLLYNNLQKKCTDLINKNVDQHQIIVKKLKNEIEEIKGINLKNQSKIESQEQIINQLRQSLGLKENQTRKLGHEKELEAKKNEILNLKNENRTLRDEIDKYKTLCDEYNEKYMELLSKNN</sequence>
<comment type="caution">
    <text evidence="3">The sequence shown here is derived from an EMBL/GenBank/DDBJ whole genome shotgun (WGS) entry which is preliminary data.</text>
</comment>
<keyword evidence="5" id="KW-1185">Reference proteome</keyword>
<keyword evidence="1" id="KW-0175">Coiled coil</keyword>
<reference evidence="3 5" key="1">
    <citation type="submission" date="2017-11" db="EMBL/GenBank/DDBJ databases">
        <title>The genome of Rhizophagus clarus HR1 reveals common genetic basis of auxotrophy among arbuscular mycorrhizal fungi.</title>
        <authorList>
            <person name="Kobayashi Y."/>
        </authorList>
    </citation>
    <scope>NUCLEOTIDE SEQUENCE [LARGE SCALE GENOMIC DNA]</scope>
    <source>
        <strain evidence="3 5">HR1</strain>
    </source>
</reference>
<name>A0A2Z6R7Q5_9GLOM</name>
<dbReference type="EMBL" id="BEXD01002447">
    <property type="protein sequence ID" value="GBB98357.1"/>
    <property type="molecule type" value="Genomic_DNA"/>
</dbReference>
<dbReference type="STRING" id="94130.A0A2Z6R7Q5"/>